<proteinExistence type="predicted"/>
<feature type="transmembrane region" description="Helical" evidence="6">
    <location>
        <begin position="120"/>
        <end position="141"/>
    </location>
</feature>
<evidence type="ECO:0000256" key="1">
    <source>
        <dbReference type="ARBA" id="ARBA00004651"/>
    </source>
</evidence>
<feature type="transmembrane region" description="Helical" evidence="6">
    <location>
        <begin position="296"/>
        <end position="315"/>
    </location>
</feature>
<feature type="transmembrane region" description="Helical" evidence="6">
    <location>
        <begin position="153"/>
        <end position="175"/>
    </location>
</feature>
<dbReference type="PANTHER" id="PTHR30250:SF11">
    <property type="entry name" value="O-ANTIGEN TRANSPORTER-RELATED"/>
    <property type="match status" value="1"/>
</dbReference>
<name>A0ABN5JJR5_FUSVA</name>
<feature type="transmembrane region" description="Helical" evidence="6">
    <location>
        <begin position="181"/>
        <end position="200"/>
    </location>
</feature>
<feature type="transmembrane region" description="Helical" evidence="6">
    <location>
        <begin position="421"/>
        <end position="438"/>
    </location>
</feature>
<dbReference type="InterPro" id="IPR050833">
    <property type="entry name" value="Poly_Biosynth_Transport"/>
</dbReference>
<dbReference type="Proteomes" id="UP000241238">
    <property type="component" value="Chromosome"/>
</dbReference>
<evidence type="ECO:0000256" key="3">
    <source>
        <dbReference type="ARBA" id="ARBA00022692"/>
    </source>
</evidence>
<keyword evidence="2" id="KW-1003">Cell membrane</keyword>
<feature type="transmembrane region" description="Helical" evidence="6">
    <location>
        <begin position="89"/>
        <end position="108"/>
    </location>
</feature>
<keyword evidence="5 6" id="KW-0472">Membrane</keyword>
<keyword evidence="8" id="KW-1185">Reference proteome</keyword>
<feature type="transmembrane region" description="Helical" evidence="6">
    <location>
        <begin position="444"/>
        <end position="460"/>
    </location>
</feature>
<protein>
    <submittedName>
        <fullName evidence="7">Polysaccharide biosynthesis protein</fullName>
    </submittedName>
</protein>
<comment type="subcellular location">
    <subcellularLocation>
        <location evidence="1">Cell membrane</location>
        <topology evidence="1">Multi-pass membrane protein</topology>
    </subcellularLocation>
</comment>
<evidence type="ECO:0000313" key="7">
    <source>
        <dbReference type="EMBL" id="AVQ31356.1"/>
    </source>
</evidence>
<feature type="transmembrane region" description="Helical" evidence="6">
    <location>
        <begin position="362"/>
        <end position="382"/>
    </location>
</feature>
<feature type="transmembrane region" description="Helical" evidence="6">
    <location>
        <begin position="335"/>
        <end position="355"/>
    </location>
</feature>
<dbReference type="PANTHER" id="PTHR30250">
    <property type="entry name" value="PST FAMILY PREDICTED COLANIC ACID TRANSPORTER"/>
    <property type="match status" value="1"/>
</dbReference>
<gene>
    <name evidence="7" type="ORF">C4N18_09045</name>
</gene>
<feature type="transmembrane region" description="Helical" evidence="6">
    <location>
        <begin position="12"/>
        <end position="33"/>
    </location>
</feature>
<dbReference type="GeneID" id="77468138"/>
<reference evidence="8" key="1">
    <citation type="journal article" date="2018" name="MSphere">
        <title>Fusobacterium Genomics Using MinION and Illumina Sequencing Enables Genome Completion and Correction.</title>
        <authorList>
            <person name="Todd S.M."/>
            <person name="Settlage R.E."/>
            <person name="Lahmers K.K."/>
            <person name="Slade D.J."/>
        </authorList>
    </citation>
    <scope>NUCLEOTIDE SEQUENCE [LARGE SCALE GENOMIC DNA]</scope>
    <source>
        <strain evidence="8">ATCC 27725</strain>
    </source>
</reference>
<feature type="transmembrane region" description="Helical" evidence="6">
    <location>
        <begin position="48"/>
        <end position="68"/>
    </location>
</feature>
<evidence type="ECO:0000256" key="5">
    <source>
        <dbReference type="ARBA" id="ARBA00023136"/>
    </source>
</evidence>
<dbReference type="Pfam" id="PF13440">
    <property type="entry name" value="Polysacc_synt_3"/>
    <property type="match status" value="1"/>
</dbReference>
<evidence type="ECO:0000256" key="4">
    <source>
        <dbReference type="ARBA" id="ARBA00022989"/>
    </source>
</evidence>
<keyword evidence="4 6" id="KW-1133">Transmembrane helix</keyword>
<evidence type="ECO:0000256" key="2">
    <source>
        <dbReference type="ARBA" id="ARBA00022475"/>
    </source>
</evidence>
<evidence type="ECO:0000256" key="6">
    <source>
        <dbReference type="SAM" id="Phobius"/>
    </source>
</evidence>
<dbReference type="EMBL" id="CP028103">
    <property type="protein sequence ID" value="AVQ31356.1"/>
    <property type="molecule type" value="Genomic_DNA"/>
</dbReference>
<dbReference type="RefSeq" id="WP_107123234.1">
    <property type="nucleotide sequence ID" value="NZ_CP028103.1"/>
</dbReference>
<keyword evidence="3 6" id="KW-0812">Transmembrane</keyword>
<sequence length="469" mass="53836">MNKKLKLFLENFLFYGGISMLQKALPFITLPIITKLLPDSKNYGISDMFNLIISFGSAIAILGMYDAIFREYFEKKEDVEYKKTVTSTGLGIVLISSLIISSIVFLFNKQISIYLFSEKIYKNLVILSAIGIYISSINTIVISPTRMKNQRKIFFFTGISFPIIGFMITFYFLKIGFTYEALIYGTVIMNLLSLIFFYLLNRREFSLKKFDKRVAKELLKIGIPLVPTFLIYWIFHSMDRVMINKMLGAGELGIYSVGAKVSSVSQLIYTAFAGGWSYFAFSTMKDKEQVKINSKVFEYLGIVSFMVFIIAQPFISPVFNIFFKGDYIRGQEVFSFLFLSPLILMLFQTVGNQVIVVKKSYLSTAALFLGALLNIFLNYILIKNYGIEGAAFSTLNSYFISVILMCIICYKLNLFSISKRFLVITGLLIMGIYCNFFLKEYIYYKIIYSLTFGVIILNYIKDLKHLLKK</sequence>
<feature type="transmembrane region" description="Helical" evidence="6">
    <location>
        <begin position="221"/>
        <end position="238"/>
    </location>
</feature>
<accession>A0ABN5JJR5</accession>
<evidence type="ECO:0000313" key="8">
    <source>
        <dbReference type="Proteomes" id="UP000241238"/>
    </source>
</evidence>
<feature type="transmembrane region" description="Helical" evidence="6">
    <location>
        <begin position="267"/>
        <end position="284"/>
    </location>
</feature>
<feature type="transmembrane region" description="Helical" evidence="6">
    <location>
        <begin position="394"/>
        <end position="414"/>
    </location>
</feature>
<organism evidence="7 8">
    <name type="scientific">Fusobacterium varium ATCC 27725</name>
    <dbReference type="NCBI Taxonomy" id="469618"/>
    <lineage>
        <taxon>Bacteria</taxon>
        <taxon>Fusobacteriati</taxon>
        <taxon>Fusobacteriota</taxon>
        <taxon>Fusobacteriia</taxon>
        <taxon>Fusobacteriales</taxon>
        <taxon>Fusobacteriaceae</taxon>
        <taxon>Fusobacterium</taxon>
    </lineage>
</organism>